<reference evidence="2" key="1">
    <citation type="submission" date="2020-10" db="EMBL/GenBank/DDBJ databases">
        <authorList>
            <person name="Gilroy R."/>
        </authorList>
    </citation>
    <scope>NUCLEOTIDE SEQUENCE</scope>
    <source>
        <strain evidence="2">ChiSjej6B24-2974</strain>
    </source>
</reference>
<name>A0A9D0ZKX6_9FIRM</name>
<evidence type="ECO:0000313" key="3">
    <source>
        <dbReference type="Proteomes" id="UP000824260"/>
    </source>
</evidence>
<gene>
    <name evidence="2" type="ORF">IAA52_05465</name>
</gene>
<dbReference type="Gene3D" id="3.30.565.10">
    <property type="entry name" value="Histidine kinase-like ATPase, C-terminal domain"/>
    <property type="match status" value="1"/>
</dbReference>
<dbReference type="InterPro" id="IPR032834">
    <property type="entry name" value="NatK-like_C"/>
</dbReference>
<dbReference type="InterPro" id="IPR036890">
    <property type="entry name" value="HATPase_C_sf"/>
</dbReference>
<sequence length="129" mass="13757">MIDIILNGRLASAEAAGVEVEILNAQAPETLPLSETDLCSLMLNLVDNAVAAASAPGIERARIRLELRVKGSFFVFTCENTCAAGEAQKKDGQGLGLKIVEGVVARYDCLMEMERAAGMYRVTVAIPTE</sequence>
<comment type="caution">
    <text evidence="2">The sequence shown here is derived from an EMBL/GenBank/DDBJ whole genome shotgun (WGS) entry which is preliminary data.</text>
</comment>
<dbReference type="EMBL" id="DVFZ01000052">
    <property type="protein sequence ID" value="HIQ82533.1"/>
    <property type="molecule type" value="Genomic_DNA"/>
</dbReference>
<organism evidence="2 3">
    <name type="scientific">Candidatus Pullichristensenella stercorigallinarum</name>
    <dbReference type="NCBI Taxonomy" id="2840909"/>
    <lineage>
        <taxon>Bacteria</taxon>
        <taxon>Bacillati</taxon>
        <taxon>Bacillota</taxon>
        <taxon>Clostridia</taxon>
        <taxon>Candidatus Pullichristensenella</taxon>
    </lineage>
</organism>
<accession>A0A9D0ZKX6</accession>
<dbReference type="SUPFAM" id="SSF55874">
    <property type="entry name" value="ATPase domain of HSP90 chaperone/DNA topoisomerase II/histidine kinase"/>
    <property type="match status" value="1"/>
</dbReference>
<reference evidence="2" key="2">
    <citation type="journal article" date="2021" name="PeerJ">
        <title>Extensive microbial diversity within the chicken gut microbiome revealed by metagenomics and culture.</title>
        <authorList>
            <person name="Gilroy R."/>
            <person name="Ravi A."/>
            <person name="Getino M."/>
            <person name="Pursley I."/>
            <person name="Horton D.L."/>
            <person name="Alikhan N.F."/>
            <person name="Baker D."/>
            <person name="Gharbi K."/>
            <person name="Hall N."/>
            <person name="Watson M."/>
            <person name="Adriaenssens E.M."/>
            <person name="Foster-Nyarko E."/>
            <person name="Jarju S."/>
            <person name="Secka A."/>
            <person name="Antonio M."/>
            <person name="Oren A."/>
            <person name="Chaudhuri R.R."/>
            <person name="La Ragione R."/>
            <person name="Hildebrand F."/>
            <person name="Pallen M.J."/>
        </authorList>
    </citation>
    <scope>NUCLEOTIDE SEQUENCE</scope>
    <source>
        <strain evidence="2">ChiSjej6B24-2974</strain>
    </source>
</reference>
<evidence type="ECO:0000313" key="2">
    <source>
        <dbReference type="EMBL" id="HIQ82533.1"/>
    </source>
</evidence>
<proteinExistence type="predicted"/>
<feature type="domain" description="Sensor histidine kinase NatK-like C-terminal" evidence="1">
    <location>
        <begin position="36"/>
        <end position="127"/>
    </location>
</feature>
<dbReference type="AlphaFoldDB" id="A0A9D0ZKX6"/>
<dbReference type="Proteomes" id="UP000824260">
    <property type="component" value="Unassembled WGS sequence"/>
</dbReference>
<protein>
    <submittedName>
        <fullName evidence="2">GHKL domain-containing protein</fullName>
    </submittedName>
</protein>
<dbReference type="Pfam" id="PF14501">
    <property type="entry name" value="HATPase_c_5"/>
    <property type="match status" value="1"/>
</dbReference>
<evidence type="ECO:0000259" key="1">
    <source>
        <dbReference type="Pfam" id="PF14501"/>
    </source>
</evidence>